<accession>A0A4S4G3Q4</accession>
<comment type="caution">
    <text evidence="2">The sequence shown here is derived from an EMBL/GenBank/DDBJ whole genome shotgun (WGS) entry which is preliminary data.</text>
</comment>
<evidence type="ECO:0000313" key="2">
    <source>
        <dbReference type="EMBL" id="THG37694.1"/>
    </source>
</evidence>
<dbReference type="EMBL" id="SSTJ01000004">
    <property type="protein sequence ID" value="THG37694.1"/>
    <property type="molecule type" value="Genomic_DNA"/>
</dbReference>
<dbReference type="PANTHER" id="PTHR30547:SF5">
    <property type="entry name" value="NUCLEASE YHCG-RELATED"/>
    <property type="match status" value="1"/>
</dbReference>
<protein>
    <submittedName>
        <fullName evidence="2">DUF1016 domain-containing protein</fullName>
    </submittedName>
</protein>
<gene>
    <name evidence="2" type="ORF">E5986_04835</name>
</gene>
<proteinExistence type="predicted"/>
<sequence length="233" mass="27179">MVAAELAQYEDGRVHLRYRLDAEAVVGVAHRGAVMAQLAFGESAQQAYEDIRATVAQSRGRALAAVNHEMVRAYWEIGKRIVEEQGERAEYGKRLIEYLSERLTKEFGKGFDKRNVHYMKQFYLTFPIVNALRSQLSWTHYRLIMKLKSAEQREFYMNEAANENWSSRQLSRQINSHYYERLLSGASSYQDEVRTEVKALVPRARVDEVIKDPYVLDFLDLPEDNRYAEKDLE</sequence>
<dbReference type="InterPro" id="IPR041527">
    <property type="entry name" value="YhcG_N"/>
</dbReference>
<feature type="domain" description="YhcG N-terminal" evidence="1">
    <location>
        <begin position="50"/>
        <end position="181"/>
    </location>
</feature>
<dbReference type="Pfam" id="PF17761">
    <property type="entry name" value="DUF1016_N"/>
    <property type="match status" value="1"/>
</dbReference>
<dbReference type="InterPro" id="IPR053148">
    <property type="entry name" value="PD-DEXK-like_domain"/>
</dbReference>
<evidence type="ECO:0000313" key="3">
    <source>
        <dbReference type="Proteomes" id="UP000308978"/>
    </source>
</evidence>
<dbReference type="AlphaFoldDB" id="A0A4S4G3Q4"/>
<evidence type="ECO:0000259" key="1">
    <source>
        <dbReference type="Pfam" id="PF17761"/>
    </source>
</evidence>
<organism evidence="2 3">
    <name type="scientific">Adlercreutzia caecimuris</name>
    <dbReference type="NCBI Taxonomy" id="671266"/>
    <lineage>
        <taxon>Bacteria</taxon>
        <taxon>Bacillati</taxon>
        <taxon>Actinomycetota</taxon>
        <taxon>Coriobacteriia</taxon>
        <taxon>Eggerthellales</taxon>
        <taxon>Eggerthellaceae</taxon>
        <taxon>Adlercreutzia</taxon>
    </lineage>
</organism>
<reference evidence="2 3" key="1">
    <citation type="submission" date="2019-04" db="EMBL/GenBank/DDBJ databases">
        <title>Microbes associate with the intestines of laboratory mice.</title>
        <authorList>
            <person name="Navarre W."/>
            <person name="Wong E."/>
            <person name="Huang K.C."/>
            <person name="Tropini C."/>
            <person name="Ng K."/>
            <person name="Yu B."/>
        </authorList>
    </citation>
    <scope>NUCLEOTIDE SEQUENCE [LARGE SCALE GENOMIC DNA]</scope>
    <source>
        <strain evidence="2 3">NM80_B27</strain>
    </source>
</reference>
<name>A0A4S4G3Q4_9ACTN</name>
<dbReference type="Proteomes" id="UP000308978">
    <property type="component" value="Unassembled WGS sequence"/>
</dbReference>
<dbReference type="PANTHER" id="PTHR30547">
    <property type="entry name" value="UNCHARACTERIZED PROTEIN YHCG-RELATED"/>
    <property type="match status" value="1"/>
</dbReference>